<dbReference type="Gene3D" id="3.90.550.10">
    <property type="entry name" value="Spore Coat Polysaccharide Biosynthesis Protein SpsA, Chain A"/>
    <property type="match status" value="1"/>
</dbReference>
<dbReference type="InterPro" id="IPR001173">
    <property type="entry name" value="Glyco_trans_2-like"/>
</dbReference>
<evidence type="ECO:0000313" key="2">
    <source>
        <dbReference type="EMBL" id="NIA67728.1"/>
    </source>
</evidence>
<dbReference type="PANTHER" id="PTHR43685:SF2">
    <property type="entry name" value="GLYCOSYLTRANSFERASE 2-LIKE DOMAIN-CONTAINING PROTEIN"/>
    <property type="match status" value="1"/>
</dbReference>
<dbReference type="InterPro" id="IPR029044">
    <property type="entry name" value="Nucleotide-diphossugar_trans"/>
</dbReference>
<gene>
    <name evidence="2" type="ORF">HBA54_03915</name>
</gene>
<protein>
    <submittedName>
        <fullName evidence="2">Glycosyltransferase</fullName>
    </submittedName>
</protein>
<evidence type="ECO:0000313" key="3">
    <source>
        <dbReference type="Proteomes" id="UP000761264"/>
    </source>
</evidence>
<keyword evidence="3" id="KW-1185">Reference proteome</keyword>
<sequence>MARFSGDLSTTAVVPTFNRAVFLTECLNAILAQSLQPAQIIVVDDGSNDGTEETLRRFGNAVEVVRMPNRGKSAGLNVALARARHPLIWIVDDDDLVLPDALAVLTDLIKTDGKAGFAYGRYNRFSVDPETGCRHIFDTGYWRQSAPDDFLTATLEDFFVHQPGMLVRRSLYDRVGPFNEGLPRSQDYDMLIRLARVARSVATETIVFLQRQHDGYRGTASGRFSSDQRVARWIKADKEILQRCYAELDLSEFLPSRRIDGPEATRRATLQRAAIMARKKLWEPALNDFEAAASIGGAKLSNTEKNLLKRAMLSKYGCDEILQDKSISHRIRALSRQSETGRQIARGLARGLVWRIREQLRDKSPLRAAHYARLGLAWTLPTSSPPNPTARLHRRPDD</sequence>
<proteinExistence type="predicted"/>
<dbReference type="InterPro" id="IPR050834">
    <property type="entry name" value="Glycosyltransf_2"/>
</dbReference>
<name>A0A967EWP8_9PROT</name>
<feature type="domain" description="Glycosyltransferase 2-like" evidence="1">
    <location>
        <begin position="12"/>
        <end position="175"/>
    </location>
</feature>
<dbReference type="Pfam" id="PF00535">
    <property type="entry name" value="Glycos_transf_2"/>
    <property type="match status" value="1"/>
</dbReference>
<dbReference type="EMBL" id="JAAQPH010000002">
    <property type="protein sequence ID" value="NIA67728.1"/>
    <property type="molecule type" value="Genomic_DNA"/>
</dbReference>
<organism evidence="2 3">
    <name type="scientific">Pelagibius litoralis</name>
    <dbReference type="NCBI Taxonomy" id="374515"/>
    <lineage>
        <taxon>Bacteria</taxon>
        <taxon>Pseudomonadati</taxon>
        <taxon>Pseudomonadota</taxon>
        <taxon>Alphaproteobacteria</taxon>
        <taxon>Rhodospirillales</taxon>
        <taxon>Rhodovibrionaceae</taxon>
        <taxon>Pelagibius</taxon>
    </lineage>
</organism>
<reference evidence="2" key="1">
    <citation type="submission" date="2020-03" db="EMBL/GenBank/DDBJ databases">
        <title>Genome of Pelagibius litoralis DSM 21314T.</title>
        <authorList>
            <person name="Wang G."/>
        </authorList>
    </citation>
    <scope>NUCLEOTIDE SEQUENCE</scope>
    <source>
        <strain evidence="2">DSM 21314</strain>
    </source>
</reference>
<dbReference type="SUPFAM" id="SSF53448">
    <property type="entry name" value="Nucleotide-diphospho-sugar transferases"/>
    <property type="match status" value="1"/>
</dbReference>
<dbReference type="PANTHER" id="PTHR43685">
    <property type="entry name" value="GLYCOSYLTRANSFERASE"/>
    <property type="match status" value="1"/>
</dbReference>
<accession>A0A967EWP8</accession>
<dbReference type="Proteomes" id="UP000761264">
    <property type="component" value="Unassembled WGS sequence"/>
</dbReference>
<evidence type="ECO:0000259" key="1">
    <source>
        <dbReference type="Pfam" id="PF00535"/>
    </source>
</evidence>
<dbReference type="RefSeq" id="WP_167221548.1">
    <property type="nucleotide sequence ID" value="NZ_JAAQPH010000002.1"/>
</dbReference>
<comment type="caution">
    <text evidence="2">The sequence shown here is derived from an EMBL/GenBank/DDBJ whole genome shotgun (WGS) entry which is preliminary data.</text>
</comment>
<dbReference type="AlphaFoldDB" id="A0A967EWP8"/>